<sequence>MTGTTLHRTEHSLTVAASADELYAVVADVSRWPAVFEPTVAVRHLERVGRTERFQIWAEVNGQVVTWRSTRVLDAERGVIIFHQEHSAPPFDSMSGAWFFRASADGGTEVVLRHRFGVADPGALADAERALEANSTRELNALAGVVASGHPVNDVTFSFTDTVVLDSPVADAYAFVERAECWEQALPHVTRVELDEPVRGVQHLEMDTTVDGSSHTTRSVRICRAPGWIAYKQRVTPPLLAGHSGEWVFEPHPEGTLAVARHTVTLRPEAIPGLLGPGASVADARAHVREALGRNSRATLSHAAGVASRAGA</sequence>
<dbReference type="InterPro" id="IPR023393">
    <property type="entry name" value="START-like_dom_sf"/>
</dbReference>
<reference evidence="2" key="1">
    <citation type="submission" date="2020-01" db="EMBL/GenBank/DDBJ databases">
        <title>Insect and environment-associated Actinomycetes.</title>
        <authorList>
            <person name="Currrie C."/>
            <person name="Chevrette M."/>
            <person name="Carlson C."/>
            <person name="Stubbendieck R."/>
            <person name="Wendt-Pienkowski E."/>
        </authorList>
    </citation>
    <scope>NUCLEOTIDE SEQUENCE</scope>
    <source>
        <strain evidence="2">SID7499</strain>
    </source>
</reference>
<name>A0A6G3XIF0_9ACTN</name>
<gene>
    <name evidence="2" type="ORF">G3M58_63945</name>
</gene>
<dbReference type="Pfam" id="PF10604">
    <property type="entry name" value="Polyketide_cyc2"/>
    <property type="match status" value="1"/>
</dbReference>
<comment type="caution">
    <text evidence="2">The sequence shown here is derived from an EMBL/GenBank/DDBJ whole genome shotgun (WGS) entry which is preliminary data.</text>
</comment>
<feature type="domain" description="Coenzyme Q-binding protein COQ10 START" evidence="1">
    <location>
        <begin position="15"/>
        <end position="116"/>
    </location>
</feature>
<dbReference type="CDD" id="cd08861">
    <property type="entry name" value="OtcD1_ARO-CYC_like"/>
    <property type="match status" value="2"/>
</dbReference>
<dbReference type="InterPro" id="IPR005031">
    <property type="entry name" value="COQ10_START"/>
</dbReference>
<evidence type="ECO:0000259" key="1">
    <source>
        <dbReference type="Pfam" id="PF03364"/>
    </source>
</evidence>
<evidence type="ECO:0000313" key="2">
    <source>
        <dbReference type="EMBL" id="NEE17310.1"/>
    </source>
</evidence>
<protein>
    <submittedName>
        <fullName evidence="2">Cyclase</fullName>
    </submittedName>
</protein>
<dbReference type="AlphaFoldDB" id="A0A6G3XIF0"/>
<dbReference type="EMBL" id="JAAGMN010006707">
    <property type="protein sequence ID" value="NEE17310.1"/>
    <property type="molecule type" value="Genomic_DNA"/>
</dbReference>
<dbReference type="SUPFAM" id="SSF55961">
    <property type="entry name" value="Bet v1-like"/>
    <property type="match status" value="2"/>
</dbReference>
<dbReference type="Gene3D" id="3.30.530.20">
    <property type="match status" value="2"/>
</dbReference>
<dbReference type="Pfam" id="PF03364">
    <property type="entry name" value="Polyketide_cyc"/>
    <property type="match status" value="1"/>
</dbReference>
<organism evidence="2">
    <name type="scientific">Streptomyces sp. SID7499</name>
    <dbReference type="NCBI Taxonomy" id="2706086"/>
    <lineage>
        <taxon>Bacteria</taxon>
        <taxon>Bacillati</taxon>
        <taxon>Actinomycetota</taxon>
        <taxon>Actinomycetes</taxon>
        <taxon>Kitasatosporales</taxon>
        <taxon>Streptomycetaceae</taxon>
        <taxon>Streptomyces</taxon>
    </lineage>
</organism>
<dbReference type="InterPro" id="IPR019587">
    <property type="entry name" value="Polyketide_cyclase/dehydratase"/>
</dbReference>
<proteinExistence type="predicted"/>
<accession>A0A6G3XIF0</accession>